<accession>A0A0D5XTF5</accession>
<name>A0A0D5XTF5_9PSED</name>
<proteinExistence type="predicted"/>
<dbReference type="PATRIC" id="fig|587753.10.peg.893"/>
<dbReference type="EMBL" id="CP011110">
    <property type="protein sequence ID" value="AKA22353.1"/>
    <property type="molecule type" value="Genomic_DNA"/>
</dbReference>
<organism evidence="1 2">
    <name type="scientific">Pseudomonas chlororaphis</name>
    <dbReference type="NCBI Taxonomy" id="587753"/>
    <lineage>
        <taxon>Bacteria</taxon>
        <taxon>Pseudomonadati</taxon>
        <taxon>Pseudomonadota</taxon>
        <taxon>Gammaproteobacteria</taxon>
        <taxon>Pseudomonadales</taxon>
        <taxon>Pseudomonadaceae</taxon>
        <taxon>Pseudomonas</taxon>
    </lineage>
</organism>
<sequence>MNVPPAGWGEAAGASGWGAQTAQIHCSKGGQWYVFSRSIARALCHYKPPVFLPRALRDTRGIRLWSLP</sequence>
<evidence type="ECO:0000313" key="2">
    <source>
        <dbReference type="Proteomes" id="UP000032748"/>
    </source>
</evidence>
<dbReference type="Proteomes" id="UP000032748">
    <property type="component" value="Chromosome"/>
</dbReference>
<dbReference type="KEGG" id="pcz:PCL1606_08980"/>
<protein>
    <submittedName>
        <fullName evidence="1">Uncharacterized protein</fullName>
    </submittedName>
</protein>
<gene>
    <name evidence="1" type="ORF">PCL1606_08980</name>
</gene>
<dbReference type="AlphaFoldDB" id="A0A0D5XTF5"/>
<evidence type="ECO:0000313" key="1">
    <source>
        <dbReference type="EMBL" id="AKA22353.1"/>
    </source>
</evidence>
<reference evidence="1 2" key="1">
    <citation type="journal article" date="2015" name="Mol. Plant Microbe Interact.">
        <title>Comparative Genomic Analysis of Pseudomonas chlororaphis PCL1606 Reveals New Insight into Antifungal Compounds Involved in Biocontrol.</title>
        <authorList>
            <person name="Calderon C.E."/>
            <person name="Ramos C."/>
            <person name="de Vicente A."/>
            <person name="Cazorla F.M."/>
        </authorList>
    </citation>
    <scope>NUCLEOTIDE SEQUENCE [LARGE SCALE GENOMIC DNA]</scope>
    <source>
        <strain evidence="1 2">PCL1606</strain>
    </source>
</reference>